<feature type="region of interest" description="Disordered" evidence="1">
    <location>
        <begin position="1"/>
        <end position="29"/>
    </location>
</feature>
<dbReference type="InterPro" id="IPR025474">
    <property type="entry name" value="DUF4325"/>
</dbReference>
<feature type="domain" description="DUF4325" evidence="2">
    <location>
        <begin position="27"/>
        <end position="94"/>
    </location>
</feature>
<evidence type="ECO:0000256" key="1">
    <source>
        <dbReference type="SAM" id="MobiDB-lite"/>
    </source>
</evidence>
<organism evidence="3">
    <name type="scientific">Caudovirales sp. ct0FJ5</name>
    <dbReference type="NCBI Taxonomy" id="2825755"/>
    <lineage>
        <taxon>Viruses</taxon>
        <taxon>Duplodnaviria</taxon>
        <taxon>Heunggongvirae</taxon>
        <taxon>Uroviricota</taxon>
        <taxon>Caudoviricetes</taxon>
    </lineage>
</organism>
<protein>
    <recommendedName>
        <fullName evidence="2">DUF4325 domain-containing protein</fullName>
    </recommendedName>
</protein>
<dbReference type="EMBL" id="BK015281">
    <property type="protein sequence ID" value="DAD99358.1"/>
    <property type="molecule type" value="Genomic_DNA"/>
</dbReference>
<evidence type="ECO:0000259" key="2">
    <source>
        <dbReference type="Pfam" id="PF14213"/>
    </source>
</evidence>
<proteinExistence type="predicted"/>
<accession>A0A8S5NX47</accession>
<name>A0A8S5NX47_9CAUD</name>
<sequence length="108" mass="12267">MKNIEISVAKDFSPAPGGRFKSQGDHSGEEFRDDILRPKLDIAIRENITLICNLDGCLGYPSSFLDESFGQLGREMKKKGIDILKYMTFISKDEPSLVENIQHYIRDN</sequence>
<reference evidence="3" key="1">
    <citation type="journal article" date="2021" name="Proc. Natl. Acad. Sci. U.S.A.">
        <title>A Catalog of Tens of Thousands of Viruses from Human Metagenomes Reveals Hidden Associations with Chronic Diseases.</title>
        <authorList>
            <person name="Tisza M.J."/>
            <person name="Buck C.B."/>
        </authorList>
    </citation>
    <scope>NUCLEOTIDE SEQUENCE</scope>
    <source>
        <strain evidence="3">Ct0FJ5</strain>
    </source>
</reference>
<dbReference type="Pfam" id="PF14213">
    <property type="entry name" value="DUF4325"/>
    <property type="match status" value="1"/>
</dbReference>
<evidence type="ECO:0000313" key="3">
    <source>
        <dbReference type="EMBL" id="DAD99358.1"/>
    </source>
</evidence>